<evidence type="ECO:0000313" key="8">
    <source>
        <dbReference type="EMBL" id="KAL3841139.1"/>
    </source>
</evidence>
<feature type="transmembrane region" description="Helical" evidence="6">
    <location>
        <begin position="227"/>
        <end position="247"/>
    </location>
</feature>
<dbReference type="Proteomes" id="UP001634393">
    <property type="component" value="Unassembled WGS sequence"/>
</dbReference>
<feature type="transmembrane region" description="Helical" evidence="6">
    <location>
        <begin position="16"/>
        <end position="33"/>
    </location>
</feature>
<dbReference type="GO" id="GO:0016020">
    <property type="term" value="C:membrane"/>
    <property type="evidence" value="ECO:0007669"/>
    <property type="project" value="UniProtKB-SubCell"/>
</dbReference>
<dbReference type="Pfam" id="PF00892">
    <property type="entry name" value="EamA"/>
    <property type="match status" value="2"/>
</dbReference>
<dbReference type="SUPFAM" id="SSF103481">
    <property type="entry name" value="Multidrug resistance efflux transporter EmrE"/>
    <property type="match status" value="2"/>
</dbReference>
<dbReference type="InterPro" id="IPR030184">
    <property type="entry name" value="WAT1-related"/>
</dbReference>
<dbReference type="AlphaFoldDB" id="A0ABD3TVC7"/>
<evidence type="ECO:0000256" key="5">
    <source>
        <dbReference type="ARBA" id="ARBA00023136"/>
    </source>
</evidence>
<keyword evidence="3 6" id="KW-0812">Transmembrane</keyword>
<accession>A0ABD3TVC7</accession>
<organism evidence="8 9">
    <name type="scientific">Penstemon smallii</name>
    <dbReference type="NCBI Taxonomy" id="265156"/>
    <lineage>
        <taxon>Eukaryota</taxon>
        <taxon>Viridiplantae</taxon>
        <taxon>Streptophyta</taxon>
        <taxon>Embryophyta</taxon>
        <taxon>Tracheophyta</taxon>
        <taxon>Spermatophyta</taxon>
        <taxon>Magnoliopsida</taxon>
        <taxon>eudicotyledons</taxon>
        <taxon>Gunneridae</taxon>
        <taxon>Pentapetalae</taxon>
        <taxon>asterids</taxon>
        <taxon>lamiids</taxon>
        <taxon>Lamiales</taxon>
        <taxon>Plantaginaceae</taxon>
        <taxon>Cheloneae</taxon>
        <taxon>Penstemon</taxon>
    </lineage>
</organism>
<evidence type="ECO:0000256" key="4">
    <source>
        <dbReference type="ARBA" id="ARBA00022989"/>
    </source>
</evidence>
<feature type="transmembrane region" description="Helical" evidence="6">
    <location>
        <begin position="291"/>
        <end position="310"/>
    </location>
</feature>
<comment type="subcellular location">
    <subcellularLocation>
        <location evidence="1 6">Membrane</location>
        <topology evidence="1 6">Multi-pass membrane protein</topology>
    </subcellularLocation>
</comment>
<evidence type="ECO:0000313" key="9">
    <source>
        <dbReference type="Proteomes" id="UP001634393"/>
    </source>
</evidence>
<feature type="transmembrane region" description="Helical" evidence="6">
    <location>
        <begin position="259"/>
        <end position="279"/>
    </location>
</feature>
<comment type="caution">
    <text evidence="8">The sequence shown here is derived from an EMBL/GenBank/DDBJ whole genome shotgun (WGS) entry which is preliminary data.</text>
</comment>
<evidence type="ECO:0000256" key="3">
    <source>
        <dbReference type="ARBA" id="ARBA00022692"/>
    </source>
</evidence>
<dbReference type="PANTHER" id="PTHR31218">
    <property type="entry name" value="WAT1-RELATED PROTEIN"/>
    <property type="match status" value="1"/>
</dbReference>
<evidence type="ECO:0000256" key="6">
    <source>
        <dbReference type="RuleBase" id="RU363077"/>
    </source>
</evidence>
<evidence type="ECO:0000256" key="2">
    <source>
        <dbReference type="ARBA" id="ARBA00007635"/>
    </source>
</evidence>
<feature type="transmembrane region" description="Helical" evidence="6">
    <location>
        <begin position="106"/>
        <end position="127"/>
    </location>
</feature>
<gene>
    <name evidence="8" type="ORF">ACJIZ3_025730</name>
</gene>
<evidence type="ECO:0000259" key="7">
    <source>
        <dbReference type="Pfam" id="PF00892"/>
    </source>
</evidence>
<keyword evidence="4 6" id="KW-1133">Transmembrane helix</keyword>
<sequence>MEGKGWLGNLYEKAKPYIAMICLQFGYAGMNIITKVSLNRGMSHYVLVVYRHAFATAVIAPFALILERKVRPKITFKIFLQLFVLGLLGPVIDQNLYYVGLKLTSPTYSCAMSNMLPAMTFVMAVLCRMEILEMKKVRCQAKVVGTIVTVAGAMLMTLYKGDVINMFWSKSKYIHPIPSNSYNIVPDQLQVDKDWFKGSILLIIATLAWASFFILQAITLRKYTAQLSLTTIVCFLGTLQSIAVTLVMEHKPTSWVIGWDMNLLAAAYAGIVSTSIAYYVQGLVMQKRGPVFVTAFSPLMMIIVAFMGSFILAEKIYVGGVLGAVLIVIGLYSVLWGKYKERETEEIILEPVKGNNNQNGKIIEEDVEANLEKTQGKIVFVPMLD</sequence>
<feature type="domain" description="EamA" evidence="7">
    <location>
        <begin position="17"/>
        <end position="157"/>
    </location>
</feature>
<comment type="similarity">
    <text evidence="2 6">Belongs to the drug/metabolite transporter (DMT) superfamily. Plant drug/metabolite exporter (P-DME) (TC 2.A.7.4) family.</text>
</comment>
<feature type="transmembrane region" description="Helical" evidence="6">
    <location>
        <begin position="316"/>
        <end position="335"/>
    </location>
</feature>
<dbReference type="InterPro" id="IPR000620">
    <property type="entry name" value="EamA_dom"/>
</dbReference>
<feature type="transmembrane region" description="Helical" evidence="6">
    <location>
        <begin position="78"/>
        <end position="100"/>
    </location>
</feature>
<feature type="transmembrane region" description="Helical" evidence="6">
    <location>
        <begin position="195"/>
        <end position="215"/>
    </location>
</feature>
<dbReference type="InterPro" id="IPR037185">
    <property type="entry name" value="EmrE-like"/>
</dbReference>
<proteinExistence type="inferred from homology"/>
<name>A0ABD3TVC7_9LAMI</name>
<evidence type="ECO:0000256" key="1">
    <source>
        <dbReference type="ARBA" id="ARBA00004141"/>
    </source>
</evidence>
<protein>
    <recommendedName>
        <fullName evidence="6">WAT1-related protein</fullName>
    </recommendedName>
</protein>
<feature type="domain" description="EamA" evidence="7">
    <location>
        <begin position="197"/>
        <end position="335"/>
    </location>
</feature>
<keyword evidence="9" id="KW-1185">Reference proteome</keyword>
<dbReference type="EMBL" id="JBJXBP010000003">
    <property type="protein sequence ID" value="KAL3841139.1"/>
    <property type="molecule type" value="Genomic_DNA"/>
</dbReference>
<feature type="transmembrane region" description="Helical" evidence="6">
    <location>
        <begin position="139"/>
        <end position="159"/>
    </location>
</feature>
<feature type="transmembrane region" description="Helical" evidence="6">
    <location>
        <begin position="45"/>
        <end position="66"/>
    </location>
</feature>
<reference evidence="8 9" key="1">
    <citation type="submission" date="2024-12" db="EMBL/GenBank/DDBJ databases">
        <title>The unique morphological basis and parallel evolutionary history of personate flowers in Penstemon.</title>
        <authorList>
            <person name="Depatie T.H."/>
            <person name="Wessinger C.A."/>
        </authorList>
    </citation>
    <scope>NUCLEOTIDE SEQUENCE [LARGE SCALE GENOMIC DNA]</scope>
    <source>
        <strain evidence="8">WTNN_2</strain>
        <tissue evidence="8">Leaf</tissue>
    </source>
</reference>
<keyword evidence="5 6" id="KW-0472">Membrane</keyword>